<reference evidence="1 2" key="1">
    <citation type="submission" date="2018-08" db="EMBL/GenBank/DDBJ databases">
        <title>Genomic Encyclopedia of Archaeal and Bacterial Type Strains, Phase II (KMG-II): from individual species to whole genera.</title>
        <authorList>
            <person name="Goeker M."/>
        </authorList>
    </citation>
    <scope>NUCLEOTIDE SEQUENCE [LARGE SCALE GENOMIC DNA]</scope>
    <source>
        <strain evidence="1 2">DSM 17905</strain>
    </source>
</reference>
<name>A0A3D9URJ3_9GAMM</name>
<dbReference type="Proteomes" id="UP000256294">
    <property type="component" value="Unassembled WGS sequence"/>
</dbReference>
<dbReference type="Gene3D" id="1.10.530.10">
    <property type="match status" value="1"/>
</dbReference>
<comment type="caution">
    <text evidence="1">The sequence shown here is derived from an EMBL/GenBank/DDBJ whole genome shotgun (WGS) entry which is preliminary data.</text>
</comment>
<accession>A0A3D9URJ3</accession>
<organism evidence="1 2">
    <name type="scientific">Xenorhabdus cabanillasii</name>
    <dbReference type="NCBI Taxonomy" id="351673"/>
    <lineage>
        <taxon>Bacteria</taxon>
        <taxon>Pseudomonadati</taxon>
        <taxon>Pseudomonadota</taxon>
        <taxon>Gammaproteobacteria</taxon>
        <taxon>Enterobacterales</taxon>
        <taxon>Morganellaceae</taxon>
        <taxon>Xenorhabdus</taxon>
    </lineage>
</organism>
<dbReference type="EMBL" id="QTUB01000001">
    <property type="protein sequence ID" value="REF28594.1"/>
    <property type="molecule type" value="Genomic_DNA"/>
</dbReference>
<keyword evidence="2" id="KW-1185">Reference proteome</keyword>
<dbReference type="InterPro" id="IPR023346">
    <property type="entry name" value="Lysozyme-like_dom_sf"/>
</dbReference>
<evidence type="ECO:0000313" key="2">
    <source>
        <dbReference type="Proteomes" id="UP000256294"/>
    </source>
</evidence>
<sequence>MSQLEQTDCINCPNILKQWVEFQLVDEQGEPLAGIPYKLKSRLNPSIERTGTTDGKGLLREEDLPPMPVILSIPAQPLADEIVKRTPRQQTGEANSHVKPTAILDGHGYQYTTLGMLSDGYPTISGWQEQELQNSEHFRGSTLQGLSTHQLKRRHVLEMRVIHGCACDRDITLAELQEIAPLAQQSVLEANLNAFNDGFKDFGITTCRGKAHFFAQVCHESGGLRTLKEDGGERKAYNPWYGRGFIQLTFRTNYVEYGNYINEDVTSSAEDRDKLLSSPHSVKSAFWFYKIHARAFNSARRDDFNKVTAIINGGFTGYTDRLNKLRTAIRVLKADHLNQLLEDEIFEFTK</sequence>
<dbReference type="AlphaFoldDB" id="A0A3D9URJ3"/>
<dbReference type="SUPFAM" id="SSF53955">
    <property type="entry name" value="Lysozyme-like"/>
    <property type="match status" value="1"/>
</dbReference>
<proteinExistence type="predicted"/>
<evidence type="ECO:0000313" key="1">
    <source>
        <dbReference type="EMBL" id="REF28594.1"/>
    </source>
</evidence>
<gene>
    <name evidence="1" type="ORF">BDD26_3530</name>
</gene>
<dbReference type="RefSeq" id="WP_115827234.1">
    <property type="nucleotide sequence ID" value="NZ_QTUB01000001.1"/>
</dbReference>
<protein>
    <submittedName>
        <fullName evidence="1">Putative chitinase</fullName>
    </submittedName>
</protein>